<evidence type="ECO:0000313" key="1">
    <source>
        <dbReference type="EMBL" id="KAJ3530524.1"/>
    </source>
</evidence>
<comment type="caution">
    <text evidence="1">The sequence shown here is derived from an EMBL/GenBank/DDBJ whole genome shotgun (WGS) entry which is preliminary data.</text>
</comment>
<sequence length="338" mass="38582">MDVDSEKQIRQLLIPVPDLKGKTKQQGADLTPVQQQAADAVLAHFTKEDYELPGGQDGSGKLTEEEKFWLTYECMLRYLRATKWHSADAAIKRLEDTLAWRREFGLYDDRLKSATVEPEAVTGKEVIFGYDVNGRPALYLCPSKQNTKESIKQVEFNVFMLERCIDLMGPGVESVALMIDYGDKAAKSPSFSQARLVLHILQTHYPERLGRAIIINVPWMLNAFYKLITPLIDPVTREKMRFNPKVVQDGLFVADNVWTEFGGDVHFEYDHAKYWPDFIETTTKRREEMQERWRTLGARVGLREWDIKGGDRQAQAGEELKAAPVDVEVEPASVQVEA</sequence>
<organism evidence="1 2">
    <name type="scientific">Phlebia brevispora</name>
    <dbReference type="NCBI Taxonomy" id="194682"/>
    <lineage>
        <taxon>Eukaryota</taxon>
        <taxon>Fungi</taxon>
        <taxon>Dikarya</taxon>
        <taxon>Basidiomycota</taxon>
        <taxon>Agaricomycotina</taxon>
        <taxon>Agaricomycetes</taxon>
        <taxon>Polyporales</taxon>
        <taxon>Meruliaceae</taxon>
        <taxon>Phlebia</taxon>
    </lineage>
</organism>
<accession>A0ACC1S240</accession>
<gene>
    <name evidence="1" type="ORF">NM688_g7694</name>
</gene>
<name>A0ACC1S240_9APHY</name>
<dbReference type="Proteomes" id="UP001148662">
    <property type="component" value="Unassembled WGS sequence"/>
</dbReference>
<protein>
    <submittedName>
        <fullName evidence="1">Uncharacterized protein</fullName>
    </submittedName>
</protein>
<evidence type="ECO:0000313" key="2">
    <source>
        <dbReference type="Proteomes" id="UP001148662"/>
    </source>
</evidence>
<proteinExistence type="predicted"/>
<keyword evidence="2" id="KW-1185">Reference proteome</keyword>
<dbReference type="EMBL" id="JANHOG010001868">
    <property type="protein sequence ID" value="KAJ3530524.1"/>
    <property type="molecule type" value="Genomic_DNA"/>
</dbReference>
<reference evidence="1" key="1">
    <citation type="submission" date="2022-07" db="EMBL/GenBank/DDBJ databases">
        <title>Genome Sequence of Phlebia brevispora.</title>
        <authorList>
            <person name="Buettner E."/>
        </authorList>
    </citation>
    <scope>NUCLEOTIDE SEQUENCE</scope>
    <source>
        <strain evidence="1">MPL23</strain>
    </source>
</reference>